<dbReference type="AlphaFoldDB" id="A0AAI8YL88"/>
<dbReference type="EMBL" id="CAUWAG010000018">
    <property type="protein sequence ID" value="CAJ2511402.1"/>
    <property type="molecule type" value="Genomic_DNA"/>
</dbReference>
<gene>
    <name evidence="2" type="ORF">KHLLAP_LOCUS11870</name>
</gene>
<sequence>MSRERDKPLQPSTLAKFVYKHWGAATKGDASNISKMAQYFQAQIANAENPGIPGIGPRRKMRRYIHNIDLLDDALETSRRWQSPFLRIPTHCFWANSRKEDRASNTRRHEAELHAVAAPAAVADGNNAEEEAEDVRKANTETEAEPNEVLIDEGEDEEDVTDEKEDLDNITKSDDVVLRHLLNISTNHNPLPFFLLSPKFKGIYARWVDELRILSVGVAYIEGKRNEVADALSRTIFEIPSGQLPMTEAEWLSGLLSCWEAFKNTS</sequence>
<dbReference type="Proteomes" id="UP001295740">
    <property type="component" value="Unassembled WGS sequence"/>
</dbReference>
<evidence type="ECO:0000313" key="3">
    <source>
        <dbReference type="Proteomes" id="UP001295740"/>
    </source>
</evidence>
<evidence type="ECO:0000313" key="2">
    <source>
        <dbReference type="EMBL" id="CAJ2511402.1"/>
    </source>
</evidence>
<organism evidence="2 3">
    <name type="scientific">Anthostomella pinea</name>
    <dbReference type="NCBI Taxonomy" id="933095"/>
    <lineage>
        <taxon>Eukaryota</taxon>
        <taxon>Fungi</taxon>
        <taxon>Dikarya</taxon>
        <taxon>Ascomycota</taxon>
        <taxon>Pezizomycotina</taxon>
        <taxon>Sordariomycetes</taxon>
        <taxon>Xylariomycetidae</taxon>
        <taxon>Xylariales</taxon>
        <taxon>Xylariaceae</taxon>
        <taxon>Anthostomella</taxon>
    </lineage>
</organism>
<protein>
    <submittedName>
        <fullName evidence="2">Uu.00g070270.m01.CDS01</fullName>
    </submittedName>
</protein>
<name>A0AAI8YL88_9PEZI</name>
<feature type="region of interest" description="Disordered" evidence="1">
    <location>
        <begin position="123"/>
        <end position="145"/>
    </location>
</feature>
<evidence type="ECO:0000256" key="1">
    <source>
        <dbReference type="SAM" id="MobiDB-lite"/>
    </source>
</evidence>
<reference evidence="2" key="1">
    <citation type="submission" date="2023-10" db="EMBL/GenBank/DDBJ databases">
        <authorList>
            <person name="Hackl T."/>
        </authorList>
    </citation>
    <scope>NUCLEOTIDE SEQUENCE</scope>
</reference>
<keyword evidence="3" id="KW-1185">Reference proteome</keyword>
<proteinExistence type="predicted"/>
<comment type="caution">
    <text evidence="2">The sequence shown here is derived from an EMBL/GenBank/DDBJ whole genome shotgun (WGS) entry which is preliminary data.</text>
</comment>
<accession>A0AAI8YL88</accession>